<keyword evidence="3" id="KW-1185">Reference proteome</keyword>
<name>A0A0D1JD90_9LACO</name>
<evidence type="ECO:0000313" key="3">
    <source>
        <dbReference type="Proteomes" id="UP000032287"/>
    </source>
</evidence>
<dbReference type="EMBL" id="JWHU01000034">
    <property type="protein sequence ID" value="KIU19503.1"/>
    <property type="molecule type" value="Genomic_DNA"/>
</dbReference>
<dbReference type="PATRIC" id="fig|137591.25.peg.1490"/>
<accession>A0A0D1JD90</accession>
<sequence>MNIESYKKYSSAISLQGREKSVRKSSIRATSADESATVSEQVTASSQSASTSDRVQTTSTSESSSSEQVTAKQNVSVSSVSATTTTTTTVSSKPAATTPTKVAPVKNNVVVAGVYYLNDKPAAGTYHGVVYGKDGKPFNGTQKKLMYVAGIIANKRLVNGKYYVGGKLSQGVYEGKQYDEHGEFVDGGYFNGYYYANGVKLTGTHGGIYYQAGKPFSGVMSNVLYHNGRRYAGYHTAKFNNVTALFKDGRLSTGTRNGVYYKSGKAFSGVLNNKLYKAGRKYAGYHFATVNYASKLFRNGSLFTGTYHKSMYEAGQKLTLVSRKAFPVKNTVLTNAAGKRIGTLKTGTSVIIYSGSQRGMLVTTMAGKRLGYATESYGIDGPNIVSTFYYPESNLHDLYLISDKSTVQLDIMTNLKTKQKTHVAVTTKRGNSGIDTIKIKAGRKSINWLAKYQSNQYGRWQVTGGTIQTEHTAAPIKYHGKIYFKTTLIFQTSDEHYKITKTKLVTGYVPLSYLSTGFKGGVFAYNPLGGK</sequence>
<feature type="compositionally biased region" description="Low complexity" evidence="1">
    <location>
        <begin position="38"/>
        <end position="99"/>
    </location>
</feature>
<proteinExistence type="predicted"/>
<comment type="caution">
    <text evidence="2">The sequence shown here is derived from an EMBL/GenBank/DDBJ whole genome shotgun (WGS) entry which is preliminary data.</text>
</comment>
<protein>
    <submittedName>
        <fullName evidence="2">Uncharacterized protein</fullName>
    </submittedName>
</protein>
<organism evidence="2 3">
    <name type="scientific">Weissella cibaria</name>
    <dbReference type="NCBI Taxonomy" id="137591"/>
    <lineage>
        <taxon>Bacteria</taxon>
        <taxon>Bacillati</taxon>
        <taxon>Bacillota</taxon>
        <taxon>Bacilli</taxon>
        <taxon>Lactobacillales</taxon>
        <taxon>Lactobacillaceae</taxon>
        <taxon>Weissella</taxon>
    </lineage>
</organism>
<feature type="compositionally biased region" description="Polar residues" evidence="1">
    <location>
        <begin position="27"/>
        <end position="37"/>
    </location>
</feature>
<reference evidence="2" key="1">
    <citation type="journal article" date="2015" name="Microbiology (Mosc.)">
        <title>Genomics of the Weissella cibaria species with an examination of its metabolic traits.</title>
        <authorList>
            <person name="Lynch K.M."/>
            <person name="Lucid A."/>
            <person name="Arendt E.K."/>
            <person name="Sleator R.D."/>
            <person name="Lucey B."/>
            <person name="Coffey A."/>
        </authorList>
    </citation>
    <scope>NUCLEOTIDE SEQUENCE [LARGE SCALE GENOMIC DNA]</scope>
    <source>
        <strain evidence="2">MG1</strain>
    </source>
</reference>
<dbReference type="Proteomes" id="UP000032287">
    <property type="component" value="Unassembled WGS sequence"/>
</dbReference>
<feature type="region of interest" description="Disordered" evidence="1">
    <location>
        <begin position="1"/>
        <end position="99"/>
    </location>
</feature>
<gene>
    <name evidence="2" type="ORF">QX99_01519</name>
</gene>
<evidence type="ECO:0000313" key="2">
    <source>
        <dbReference type="EMBL" id="KIU19503.1"/>
    </source>
</evidence>
<evidence type="ECO:0000256" key="1">
    <source>
        <dbReference type="SAM" id="MobiDB-lite"/>
    </source>
</evidence>
<dbReference type="AlphaFoldDB" id="A0A0D1JD90"/>